<organism evidence="1 2">
    <name type="scientific">Pseudomonas fluorescens</name>
    <dbReference type="NCBI Taxonomy" id="294"/>
    <lineage>
        <taxon>Bacteria</taxon>
        <taxon>Pseudomonadati</taxon>
        <taxon>Pseudomonadota</taxon>
        <taxon>Gammaproteobacteria</taxon>
        <taxon>Pseudomonadales</taxon>
        <taxon>Pseudomonadaceae</taxon>
        <taxon>Pseudomonas</taxon>
    </lineage>
</organism>
<gene>
    <name evidence="1" type="ORF">PS862_02864</name>
</gene>
<dbReference type="EMBL" id="CABVII010000011">
    <property type="protein sequence ID" value="VVP01356.1"/>
    <property type="molecule type" value="Genomic_DNA"/>
</dbReference>
<dbReference type="Proteomes" id="UP000385207">
    <property type="component" value="Unassembled WGS sequence"/>
</dbReference>
<reference evidence="1 2" key="1">
    <citation type="submission" date="2019-09" db="EMBL/GenBank/DDBJ databases">
        <authorList>
            <person name="Chandra G."/>
            <person name="Truman W A."/>
        </authorList>
    </citation>
    <scope>NUCLEOTIDE SEQUENCE [LARGE SCALE GENOMIC DNA]</scope>
    <source>
        <strain evidence="1">PS862</strain>
    </source>
</reference>
<dbReference type="AlphaFoldDB" id="A0A5E7KKA3"/>
<proteinExistence type="predicted"/>
<sequence length="91" mass="9935">MIVLASISGKTLFESAEITLPGTGMVQIFVNGVLGPRGRVLVLRKGADGVFYDYPELTFRQRAAVELSAELGDKLKIQFFDCQSAGIEVRQ</sequence>
<protein>
    <submittedName>
        <fullName evidence="1">Uncharacterized protein</fullName>
    </submittedName>
</protein>
<accession>A0A5E7KKA3</accession>
<evidence type="ECO:0000313" key="2">
    <source>
        <dbReference type="Proteomes" id="UP000385207"/>
    </source>
</evidence>
<dbReference type="RefSeq" id="WP_150784180.1">
    <property type="nucleotide sequence ID" value="NZ_CABVII010000011.1"/>
</dbReference>
<evidence type="ECO:0000313" key="1">
    <source>
        <dbReference type="EMBL" id="VVP01356.1"/>
    </source>
</evidence>
<name>A0A5E7KKA3_PSEFL</name>